<feature type="transmembrane region" description="Helical" evidence="1">
    <location>
        <begin position="255"/>
        <end position="273"/>
    </location>
</feature>
<dbReference type="AlphaFoldDB" id="A0A810KV82"/>
<evidence type="ECO:0000313" key="2">
    <source>
        <dbReference type="EMBL" id="BCJ26807.1"/>
    </source>
</evidence>
<protein>
    <submittedName>
        <fullName evidence="2">Uncharacterized protein</fullName>
    </submittedName>
</protein>
<evidence type="ECO:0000256" key="1">
    <source>
        <dbReference type="SAM" id="Phobius"/>
    </source>
</evidence>
<gene>
    <name evidence="2" type="ORF">Asera_09150</name>
</gene>
<name>A0A810KV82_9ACTN</name>
<accession>A0A810KV82</accession>
<organism evidence="2 3">
    <name type="scientific">Actinocatenispora sera</name>
    <dbReference type="NCBI Taxonomy" id="390989"/>
    <lineage>
        <taxon>Bacteria</taxon>
        <taxon>Bacillati</taxon>
        <taxon>Actinomycetota</taxon>
        <taxon>Actinomycetes</taxon>
        <taxon>Micromonosporales</taxon>
        <taxon>Micromonosporaceae</taxon>
        <taxon>Actinocatenispora</taxon>
    </lineage>
</organism>
<feature type="transmembrane region" description="Helical" evidence="1">
    <location>
        <begin position="221"/>
        <end position="243"/>
    </location>
</feature>
<keyword evidence="1" id="KW-0472">Membrane</keyword>
<keyword evidence="1" id="KW-0812">Transmembrane</keyword>
<sequence length="331" mass="34331">MEPEYRKGRATVAACGASLLLAAVFEALTVLAAHDRTVRVASPWRDDPYHAVVGLAELAVPWLGLLVVLRLFAWRAPGGPDRAQQTARAAGTITTLVGVASAFEWAAVLGAAPVARTGWTSVLVAGLAVTSLLVAGAAVLLVRCRQPLGSARRWRHDWLGDVALLLRWTPLPRRWTGPAMVDRVRRHALAVFAAVSVLAGAGLAGAQSIGERLTDPLLVTWYFVVEAASLLAFCLVSNAVAGFVVRPAAGRARRAVETSLATGGAAVLLAVAFRDAIRAAFGLGPVTAVPTLVGLTLGAGLGAAALAAVLALAVPARPTGHQRPHHGEATR</sequence>
<dbReference type="Proteomes" id="UP000680750">
    <property type="component" value="Chromosome"/>
</dbReference>
<feature type="transmembrane region" description="Helical" evidence="1">
    <location>
        <begin position="188"/>
        <end position="209"/>
    </location>
</feature>
<keyword evidence="3" id="KW-1185">Reference proteome</keyword>
<feature type="transmembrane region" description="Helical" evidence="1">
    <location>
        <begin position="293"/>
        <end position="314"/>
    </location>
</feature>
<dbReference type="EMBL" id="AP023354">
    <property type="protein sequence ID" value="BCJ26807.1"/>
    <property type="molecule type" value="Genomic_DNA"/>
</dbReference>
<feature type="transmembrane region" description="Helical" evidence="1">
    <location>
        <begin position="48"/>
        <end position="72"/>
    </location>
</feature>
<dbReference type="KEGG" id="aser:Asera_09150"/>
<feature type="transmembrane region" description="Helical" evidence="1">
    <location>
        <begin position="118"/>
        <end position="142"/>
    </location>
</feature>
<proteinExistence type="predicted"/>
<dbReference type="RefSeq" id="WP_030448424.1">
    <property type="nucleotide sequence ID" value="NZ_AP023354.1"/>
</dbReference>
<keyword evidence="1" id="KW-1133">Transmembrane helix</keyword>
<reference evidence="2" key="1">
    <citation type="submission" date="2020-08" db="EMBL/GenBank/DDBJ databases">
        <title>Whole genome shotgun sequence of Actinocatenispora sera NBRC 101916.</title>
        <authorList>
            <person name="Komaki H."/>
            <person name="Tamura T."/>
        </authorList>
    </citation>
    <scope>NUCLEOTIDE SEQUENCE</scope>
    <source>
        <strain evidence="2">NBRC 101916</strain>
    </source>
</reference>
<feature type="transmembrane region" description="Helical" evidence="1">
    <location>
        <begin position="93"/>
        <end position="112"/>
    </location>
</feature>
<evidence type="ECO:0000313" key="3">
    <source>
        <dbReference type="Proteomes" id="UP000680750"/>
    </source>
</evidence>
<dbReference type="OrthoDB" id="5140996at2"/>